<dbReference type="PANTHER" id="PTHR10174">
    <property type="entry name" value="ALPHA-TOCOPHEROL TRANSFER PROTEIN-RELATED"/>
    <property type="match status" value="1"/>
</dbReference>
<dbReference type="AlphaFoldDB" id="A0A2J7PEH1"/>
<dbReference type="PRINTS" id="PR00180">
    <property type="entry name" value="CRETINALDHBP"/>
</dbReference>
<accession>A0A2J7PEH1</accession>
<evidence type="ECO:0000259" key="1">
    <source>
        <dbReference type="PROSITE" id="PS50191"/>
    </source>
</evidence>
<comment type="caution">
    <text evidence="2">The sequence shown here is derived from an EMBL/GenBank/DDBJ whole genome shotgun (WGS) entry which is preliminary data.</text>
</comment>
<sequence>MTNIIAKIRIETGAPSEEVRLIAEKELRETPDRVRKATTALRELLRSDTTLYFRDDDEFLIRFLRPTKFYPESALQLMRRAAEFKLKNASILDNLMPADEEKSFLENHVVNVLVDRDQKGRRILVTYNGAIWDPSKVSADQIFRIFYLIHLAAMKEPQSQICGTVVIMDFDGLGMKQVKGLTPSFSIRLLTFIQEAMPLRLKEVHIVNQPYLFNVVWQMFKPFVKDKLKKRMFFHGKKMESLHEHIDPAYLPENYGGKLPKINYSSVDWYPVIRSLDDDFKEWNSFGIVEKK</sequence>
<protein>
    <recommendedName>
        <fullName evidence="1">CRAL-TRIO domain-containing protein</fullName>
    </recommendedName>
</protein>
<dbReference type="SUPFAM" id="SSF52087">
    <property type="entry name" value="CRAL/TRIO domain"/>
    <property type="match status" value="1"/>
</dbReference>
<dbReference type="SUPFAM" id="SSF46938">
    <property type="entry name" value="CRAL/TRIO N-terminal domain"/>
    <property type="match status" value="1"/>
</dbReference>
<dbReference type="Proteomes" id="UP000235965">
    <property type="component" value="Unassembled WGS sequence"/>
</dbReference>
<dbReference type="InterPro" id="IPR036865">
    <property type="entry name" value="CRAL-TRIO_dom_sf"/>
</dbReference>
<dbReference type="SMART" id="SM00516">
    <property type="entry name" value="SEC14"/>
    <property type="match status" value="1"/>
</dbReference>
<dbReference type="Gene3D" id="1.10.8.20">
    <property type="entry name" value="N-terminal domain of phosphatidylinositol transfer protein sec14p"/>
    <property type="match status" value="1"/>
</dbReference>
<dbReference type="InterPro" id="IPR001251">
    <property type="entry name" value="CRAL-TRIO_dom"/>
</dbReference>
<reference evidence="2 3" key="1">
    <citation type="submission" date="2017-12" db="EMBL/GenBank/DDBJ databases">
        <title>Hemimetabolous genomes reveal molecular basis of termite eusociality.</title>
        <authorList>
            <person name="Harrison M.C."/>
            <person name="Jongepier E."/>
            <person name="Robertson H.M."/>
            <person name="Arning N."/>
            <person name="Bitard-Feildel T."/>
            <person name="Chao H."/>
            <person name="Childers C.P."/>
            <person name="Dinh H."/>
            <person name="Doddapaneni H."/>
            <person name="Dugan S."/>
            <person name="Gowin J."/>
            <person name="Greiner C."/>
            <person name="Han Y."/>
            <person name="Hu H."/>
            <person name="Hughes D.S.T."/>
            <person name="Huylmans A.-K."/>
            <person name="Kemena C."/>
            <person name="Kremer L.P.M."/>
            <person name="Lee S.L."/>
            <person name="Lopez-Ezquerra A."/>
            <person name="Mallet L."/>
            <person name="Monroy-Kuhn J.M."/>
            <person name="Moser A."/>
            <person name="Murali S.C."/>
            <person name="Muzny D.M."/>
            <person name="Otani S."/>
            <person name="Piulachs M.-D."/>
            <person name="Poelchau M."/>
            <person name="Qu J."/>
            <person name="Schaub F."/>
            <person name="Wada-Katsumata A."/>
            <person name="Worley K.C."/>
            <person name="Xie Q."/>
            <person name="Ylla G."/>
            <person name="Poulsen M."/>
            <person name="Gibbs R.A."/>
            <person name="Schal C."/>
            <person name="Richards S."/>
            <person name="Belles X."/>
            <person name="Korb J."/>
            <person name="Bornberg-Bauer E."/>
        </authorList>
    </citation>
    <scope>NUCLEOTIDE SEQUENCE [LARGE SCALE GENOMIC DNA]</scope>
    <source>
        <tissue evidence="2">Whole body</tissue>
    </source>
</reference>
<dbReference type="SMART" id="SM01100">
    <property type="entry name" value="CRAL_TRIO_N"/>
    <property type="match status" value="1"/>
</dbReference>
<dbReference type="GO" id="GO:0016020">
    <property type="term" value="C:membrane"/>
    <property type="evidence" value="ECO:0007669"/>
    <property type="project" value="TreeGrafter"/>
</dbReference>
<dbReference type="InParanoid" id="A0A2J7PEH1"/>
<evidence type="ECO:0000313" key="2">
    <source>
        <dbReference type="EMBL" id="PNF14727.1"/>
    </source>
</evidence>
<dbReference type="PROSITE" id="PS50191">
    <property type="entry name" value="CRAL_TRIO"/>
    <property type="match status" value="1"/>
</dbReference>
<feature type="domain" description="CRAL-TRIO" evidence="1">
    <location>
        <begin position="101"/>
        <end position="263"/>
    </location>
</feature>
<dbReference type="CDD" id="cd00170">
    <property type="entry name" value="SEC14"/>
    <property type="match status" value="1"/>
</dbReference>
<dbReference type="FunCoup" id="A0A2J7PEH1">
    <property type="interactions" value="360"/>
</dbReference>
<proteinExistence type="predicted"/>
<name>A0A2J7PEH1_9NEOP</name>
<dbReference type="Pfam" id="PF00650">
    <property type="entry name" value="CRAL_TRIO"/>
    <property type="match status" value="1"/>
</dbReference>
<keyword evidence="3" id="KW-1185">Reference proteome</keyword>
<dbReference type="EMBL" id="NEVH01026096">
    <property type="protein sequence ID" value="PNF14727.1"/>
    <property type="molecule type" value="Genomic_DNA"/>
</dbReference>
<dbReference type="OrthoDB" id="75724at2759"/>
<dbReference type="InterPro" id="IPR036273">
    <property type="entry name" value="CRAL/TRIO_N_dom_sf"/>
</dbReference>
<dbReference type="Gene3D" id="1.20.5.1200">
    <property type="entry name" value="Alpha-tocopherol transfer"/>
    <property type="match status" value="1"/>
</dbReference>
<gene>
    <name evidence="2" type="ORF">B7P43_G08934</name>
</gene>
<organism evidence="2 3">
    <name type="scientific">Cryptotermes secundus</name>
    <dbReference type="NCBI Taxonomy" id="105785"/>
    <lineage>
        <taxon>Eukaryota</taxon>
        <taxon>Metazoa</taxon>
        <taxon>Ecdysozoa</taxon>
        <taxon>Arthropoda</taxon>
        <taxon>Hexapoda</taxon>
        <taxon>Insecta</taxon>
        <taxon>Pterygota</taxon>
        <taxon>Neoptera</taxon>
        <taxon>Polyneoptera</taxon>
        <taxon>Dictyoptera</taxon>
        <taxon>Blattodea</taxon>
        <taxon>Blattoidea</taxon>
        <taxon>Termitoidae</taxon>
        <taxon>Kalotermitidae</taxon>
        <taxon>Cryptotermitinae</taxon>
        <taxon>Cryptotermes</taxon>
    </lineage>
</organism>
<dbReference type="PANTHER" id="PTHR10174:SF212">
    <property type="entry name" value="MIP26555P1"/>
    <property type="match status" value="1"/>
</dbReference>
<dbReference type="InterPro" id="IPR011074">
    <property type="entry name" value="CRAL/TRIO_N_dom"/>
</dbReference>
<evidence type="ECO:0000313" key="3">
    <source>
        <dbReference type="Proteomes" id="UP000235965"/>
    </source>
</evidence>
<dbReference type="GO" id="GO:1902936">
    <property type="term" value="F:phosphatidylinositol bisphosphate binding"/>
    <property type="evidence" value="ECO:0007669"/>
    <property type="project" value="TreeGrafter"/>
</dbReference>
<dbReference type="STRING" id="105785.A0A2J7PEH1"/>
<dbReference type="Gene3D" id="3.40.525.10">
    <property type="entry name" value="CRAL-TRIO lipid binding domain"/>
    <property type="match status" value="1"/>
</dbReference>
<dbReference type="EMBL" id="NEVH01026096">
    <property type="protein sequence ID" value="PNF14728.1"/>
    <property type="molecule type" value="Genomic_DNA"/>
</dbReference>